<evidence type="ECO:0000256" key="1">
    <source>
        <dbReference type="ARBA" id="ARBA00023002"/>
    </source>
</evidence>
<organism evidence="4 5">
    <name type="scientific">Cladobotryum mycophilum</name>
    <dbReference type="NCBI Taxonomy" id="491253"/>
    <lineage>
        <taxon>Eukaryota</taxon>
        <taxon>Fungi</taxon>
        <taxon>Dikarya</taxon>
        <taxon>Ascomycota</taxon>
        <taxon>Pezizomycotina</taxon>
        <taxon>Sordariomycetes</taxon>
        <taxon>Hypocreomycetidae</taxon>
        <taxon>Hypocreales</taxon>
        <taxon>Hypocreaceae</taxon>
        <taxon>Cladobotryum</taxon>
    </lineage>
</organism>
<dbReference type="SUPFAM" id="SSF51735">
    <property type="entry name" value="NAD(P)-binding Rossmann-fold domains"/>
    <property type="match status" value="1"/>
</dbReference>
<dbReference type="PANTHER" id="PTHR10366">
    <property type="entry name" value="NAD DEPENDENT EPIMERASE/DEHYDRATASE"/>
    <property type="match status" value="1"/>
</dbReference>
<dbReference type="InterPro" id="IPR036291">
    <property type="entry name" value="NAD(P)-bd_dom_sf"/>
</dbReference>
<proteinExistence type="inferred from homology"/>
<dbReference type="InterPro" id="IPR050425">
    <property type="entry name" value="NAD(P)_dehydrat-like"/>
</dbReference>
<evidence type="ECO:0000256" key="2">
    <source>
        <dbReference type="ARBA" id="ARBA00023445"/>
    </source>
</evidence>
<evidence type="ECO:0000259" key="3">
    <source>
        <dbReference type="Pfam" id="PF01370"/>
    </source>
</evidence>
<accession>A0ABR0SP02</accession>
<evidence type="ECO:0000313" key="4">
    <source>
        <dbReference type="EMBL" id="KAK5993877.1"/>
    </source>
</evidence>
<keyword evidence="1" id="KW-0560">Oxidoreductase</keyword>
<comment type="caution">
    <text evidence="4">The sequence shown here is derived from an EMBL/GenBank/DDBJ whole genome shotgun (WGS) entry which is preliminary data.</text>
</comment>
<dbReference type="Gene3D" id="3.40.50.720">
    <property type="entry name" value="NAD(P)-binding Rossmann-like Domain"/>
    <property type="match status" value="1"/>
</dbReference>
<dbReference type="Proteomes" id="UP001338125">
    <property type="component" value="Unassembled WGS sequence"/>
</dbReference>
<keyword evidence="5" id="KW-1185">Reference proteome</keyword>
<protein>
    <submittedName>
        <fullName evidence="4">Ketoreductase CTB6</fullName>
    </submittedName>
</protein>
<name>A0ABR0SP02_9HYPO</name>
<evidence type="ECO:0000313" key="5">
    <source>
        <dbReference type="Proteomes" id="UP001338125"/>
    </source>
</evidence>
<dbReference type="InterPro" id="IPR001509">
    <property type="entry name" value="Epimerase_deHydtase"/>
</dbReference>
<gene>
    <name evidence="4" type="ORF">PT974_07314</name>
</gene>
<dbReference type="EMBL" id="JAVFKD010000012">
    <property type="protein sequence ID" value="KAK5993877.1"/>
    <property type="molecule type" value="Genomic_DNA"/>
</dbReference>
<dbReference type="PANTHER" id="PTHR10366:SF564">
    <property type="entry name" value="STEROL-4-ALPHA-CARBOXYLATE 3-DEHYDROGENASE, DECARBOXYLATING"/>
    <property type="match status" value="1"/>
</dbReference>
<sequence length="348" mass="38025">MIRSSMAGDLILVTGGTEFIGFHILLCALRAGYTVRAAVPDSAAFDRIYSLDVIEHYRSRLTSFIVPNNTAPGAYDAAVRGVKFVIHSSPLPAQNAVAADDYEGSVIRPAIQETLNVLEAVHRASGIKRVVITESIASIANIFKPTETPINESTRTAITSGPYPDMLTAYSSAKAQTHRATWDFITNRTPSFDVVNILPVFVIGRDDGITAAEEHNRGSNILLVKPLLGEGYPTIPVPTPGVTVDIHDVAKMHVKALNPDVPGNEDYIASADPNGGYTWEDLVDIIKTRYPEQYNRGMFKIDDAPRRTTQPCYIDSSKAEDAFGMAFRTFEEGVVEAIDQYLELLGIH</sequence>
<feature type="domain" description="NAD-dependent epimerase/dehydratase" evidence="3">
    <location>
        <begin position="11"/>
        <end position="258"/>
    </location>
</feature>
<comment type="similarity">
    <text evidence="2">Belongs to the NAD(P)-dependent epimerase/dehydratase family. Dihydroflavonol-4-reductase subfamily.</text>
</comment>
<reference evidence="4 5" key="1">
    <citation type="submission" date="2024-01" db="EMBL/GenBank/DDBJ databases">
        <title>Complete genome of Cladobotryum mycophilum ATHUM6906.</title>
        <authorList>
            <person name="Christinaki A.C."/>
            <person name="Myridakis A.I."/>
            <person name="Kouvelis V.N."/>
        </authorList>
    </citation>
    <scope>NUCLEOTIDE SEQUENCE [LARGE SCALE GENOMIC DNA]</scope>
    <source>
        <strain evidence="4 5">ATHUM6906</strain>
    </source>
</reference>
<dbReference type="Pfam" id="PF01370">
    <property type="entry name" value="Epimerase"/>
    <property type="match status" value="1"/>
</dbReference>